<feature type="region of interest" description="Disordered" evidence="1">
    <location>
        <begin position="222"/>
        <end position="254"/>
    </location>
</feature>
<name>A0AAD1Y308_EUPCR</name>
<reference evidence="2" key="1">
    <citation type="submission" date="2023-07" db="EMBL/GenBank/DDBJ databases">
        <authorList>
            <consortium name="AG Swart"/>
            <person name="Singh M."/>
            <person name="Singh A."/>
            <person name="Seah K."/>
            <person name="Emmerich C."/>
        </authorList>
    </citation>
    <scope>NUCLEOTIDE SEQUENCE</scope>
    <source>
        <strain evidence="2">DP1</strain>
    </source>
</reference>
<dbReference type="Proteomes" id="UP001295684">
    <property type="component" value="Unassembled WGS sequence"/>
</dbReference>
<keyword evidence="3" id="KW-1185">Reference proteome</keyword>
<proteinExistence type="predicted"/>
<evidence type="ECO:0000313" key="3">
    <source>
        <dbReference type="Proteomes" id="UP001295684"/>
    </source>
</evidence>
<dbReference type="EMBL" id="CAMPGE010026187">
    <property type="protein sequence ID" value="CAI2383880.1"/>
    <property type="molecule type" value="Genomic_DNA"/>
</dbReference>
<evidence type="ECO:0000256" key="1">
    <source>
        <dbReference type="SAM" id="MobiDB-lite"/>
    </source>
</evidence>
<dbReference type="AlphaFoldDB" id="A0AAD1Y308"/>
<evidence type="ECO:0000313" key="2">
    <source>
        <dbReference type="EMBL" id="CAI2383880.1"/>
    </source>
</evidence>
<gene>
    <name evidence="2" type="ORF">ECRASSUSDP1_LOCUS25394</name>
</gene>
<protein>
    <submittedName>
        <fullName evidence="2">Uncharacterized protein</fullName>
    </submittedName>
</protein>
<accession>A0AAD1Y308</accession>
<sequence>MSTLSVFVIDLDTANWQFIANQNSQEKYEELSDPYRYSQQVYDHERVELRKCLESIKKLLHDSVETVLFYSKFNTKSSQQISIEIRHFFSEEAKISENPSLKSESISTITQERVMPIQQRIRSIFGVQSLFLELGQFIEKSYNAVIYSDNNNFFDRSCARNILDKSRNSGRTLISQRKICFLIEDLQKRRLESAKYSNQYQSYLKNSEVDLKNADEEKLCSSMTKPGEEHKTSSQSLSKFFPSDHSSEATTSTKASTNISFGENIIDRDDLSSMSGGSIVSMSSNSSQRTFEMKKIDQAFKTDRVYKSSLIDLLEKLPKYFNKAPENESVKYINSLDNLINQHLNKVEKNMKSKMTNKDKEDYFLFVRDYLIRKQITTGTILEMWATTKFGDSKDKMIQSNVIKFDFDQLDLVLSKLKASKEKFSLKGYDLKCDIKVYARVCYVVIKKILKNDLNKSEKPVTSNRRLCDNIHHTVKSYYNSKKISQDQKDLIKNDKKIKYIISEILRSRGIWKEEDKKFHINTTMIENQLNEFSKYDSAEIIRDLIRDINKVISK</sequence>
<organism evidence="2 3">
    <name type="scientific">Euplotes crassus</name>
    <dbReference type="NCBI Taxonomy" id="5936"/>
    <lineage>
        <taxon>Eukaryota</taxon>
        <taxon>Sar</taxon>
        <taxon>Alveolata</taxon>
        <taxon>Ciliophora</taxon>
        <taxon>Intramacronucleata</taxon>
        <taxon>Spirotrichea</taxon>
        <taxon>Hypotrichia</taxon>
        <taxon>Euplotida</taxon>
        <taxon>Euplotidae</taxon>
        <taxon>Moneuplotes</taxon>
    </lineage>
</organism>
<comment type="caution">
    <text evidence="2">The sequence shown here is derived from an EMBL/GenBank/DDBJ whole genome shotgun (WGS) entry which is preliminary data.</text>
</comment>